<evidence type="ECO:0000313" key="2">
    <source>
        <dbReference type="EMBL" id="RCH55687.1"/>
    </source>
</evidence>
<feature type="transmembrane region" description="Helical" evidence="1">
    <location>
        <begin position="12"/>
        <end position="31"/>
    </location>
</feature>
<dbReference type="Proteomes" id="UP000253209">
    <property type="component" value="Unassembled WGS sequence"/>
</dbReference>
<gene>
    <name evidence="2" type="ORF">DJ568_07315</name>
</gene>
<proteinExistence type="predicted"/>
<organism evidence="2 3">
    <name type="scientific">Mucilaginibacter hurinus</name>
    <dbReference type="NCBI Taxonomy" id="2201324"/>
    <lineage>
        <taxon>Bacteria</taxon>
        <taxon>Pseudomonadati</taxon>
        <taxon>Bacteroidota</taxon>
        <taxon>Sphingobacteriia</taxon>
        <taxon>Sphingobacteriales</taxon>
        <taxon>Sphingobacteriaceae</taxon>
        <taxon>Mucilaginibacter</taxon>
    </lineage>
</organism>
<keyword evidence="3" id="KW-1185">Reference proteome</keyword>
<name>A0A367GQF0_9SPHI</name>
<reference evidence="2 3" key="1">
    <citation type="submission" date="2018-05" db="EMBL/GenBank/DDBJ databases">
        <title>Mucilaginibacter hurinus sp. nov., isolated from briquette warehouse soil.</title>
        <authorList>
            <person name="Choi L."/>
        </authorList>
    </citation>
    <scope>NUCLEOTIDE SEQUENCE [LARGE SCALE GENOMIC DNA]</scope>
    <source>
        <strain evidence="2 3">ZR32</strain>
    </source>
</reference>
<comment type="caution">
    <text evidence="2">The sequence shown here is derived from an EMBL/GenBank/DDBJ whole genome shotgun (WGS) entry which is preliminary data.</text>
</comment>
<keyword evidence="1" id="KW-1133">Transmembrane helix</keyword>
<sequence>MNINNKGILYRSALIFSIAFAWVLNIIGFVSSKTELFSAKRTLRAVRSEKSSKQQIDIQIFKDVCIDKLNFCRSEAINLYNTVLNKRADRCINHLTKNDLISVINKQMLFPHHGFW</sequence>
<evidence type="ECO:0000256" key="1">
    <source>
        <dbReference type="SAM" id="Phobius"/>
    </source>
</evidence>
<keyword evidence="1" id="KW-0472">Membrane</keyword>
<evidence type="ECO:0000313" key="3">
    <source>
        <dbReference type="Proteomes" id="UP000253209"/>
    </source>
</evidence>
<dbReference type="EMBL" id="QGDC01000003">
    <property type="protein sequence ID" value="RCH55687.1"/>
    <property type="molecule type" value="Genomic_DNA"/>
</dbReference>
<accession>A0A367GQF0</accession>
<protein>
    <submittedName>
        <fullName evidence="2">Uncharacterized protein</fullName>
    </submittedName>
</protein>
<dbReference type="AlphaFoldDB" id="A0A367GQF0"/>
<keyword evidence="1" id="KW-0812">Transmembrane</keyword>